<protein>
    <recommendedName>
        <fullName evidence="6 13">Dihydropteroate synthase</fullName>
        <shortName evidence="13">DHPS</shortName>
        <ecNumber evidence="5 13">2.5.1.15</ecNumber>
    </recommendedName>
    <alternativeName>
        <fullName evidence="11 13">Dihydropteroate pyrophosphorylase</fullName>
    </alternativeName>
</protein>
<organism evidence="15 16">
    <name type="scientific">Salipaludibacillus keqinensis</name>
    <dbReference type="NCBI Taxonomy" id="2045207"/>
    <lineage>
        <taxon>Bacteria</taxon>
        <taxon>Bacillati</taxon>
        <taxon>Bacillota</taxon>
        <taxon>Bacilli</taxon>
        <taxon>Bacillales</taxon>
        <taxon>Bacillaceae</taxon>
    </lineage>
</organism>
<evidence type="ECO:0000256" key="12">
    <source>
        <dbReference type="ARBA" id="ARBA00053449"/>
    </source>
</evidence>
<dbReference type="Proteomes" id="UP000248214">
    <property type="component" value="Unassembled WGS sequence"/>
</dbReference>
<evidence type="ECO:0000256" key="8">
    <source>
        <dbReference type="ARBA" id="ARBA00022723"/>
    </source>
</evidence>
<keyword evidence="7 13" id="KW-0808">Transferase</keyword>
<evidence type="ECO:0000256" key="9">
    <source>
        <dbReference type="ARBA" id="ARBA00022842"/>
    </source>
</evidence>
<dbReference type="PROSITE" id="PS00792">
    <property type="entry name" value="DHPS_1"/>
    <property type="match status" value="1"/>
</dbReference>
<comment type="function">
    <text evidence="12 13">Catalyzes the condensation of para-aminobenzoate (pABA) with 6-hydroxymethyl-7,8-dihydropterin diphosphate (DHPt-PP) to form 7,8-dihydropteroate (H2Pte), the immediate precursor of folate derivatives.</text>
</comment>
<dbReference type="UniPathway" id="UPA00077">
    <property type="reaction ID" value="UER00156"/>
</dbReference>
<feature type="domain" description="Pterin-binding" evidence="14">
    <location>
        <begin position="20"/>
        <end position="266"/>
    </location>
</feature>
<keyword evidence="9 13" id="KW-0460">Magnesium</keyword>
<comment type="similarity">
    <text evidence="4 13">Belongs to the DHPS family.</text>
</comment>
<evidence type="ECO:0000256" key="4">
    <source>
        <dbReference type="ARBA" id="ARBA00009503"/>
    </source>
</evidence>
<sequence>MMKNMLMAWDQYRLDFSEKTFIMGILNVTPDSFSDGGIYKGAVKAAERAQNMVLQGAHIIDIGGESTRPGATTVNEEEELRRVIQPLQAIRGAVNVPISIDTYKANVAEKAIQAGANIINDVWGCKADSHMASVAAHYDVPIILMQNREKAEYDNLIEDMKKDLQESIDLCHKAGVKDERIILDPGIGFAKSYEDNVQVMRHLEEFTSLGYPLLLGTSRKSLIAKTLELPVDERMEGTGATVCLGIDKGCDIVRVHDVLEMSRMAKMMDVMIGKRELPLTQPM</sequence>
<dbReference type="InterPro" id="IPR045031">
    <property type="entry name" value="DHP_synth-like"/>
</dbReference>
<evidence type="ECO:0000256" key="1">
    <source>
        <dbReference type="ARBA" id="ARBA00000012"/>
    </source>
</evidence>
<evidence type="ECO:0000256" key="11">
    <source>
        <dbReference type="ARBA" id="ARBA00030193"/>
    </source>
</evidence>
<proteinExistence type="inferred from homology"/>
<dbReference type="EC" id="2.5.1.15" evidence="5 13"/>
<gene>
    <name evidence="15" type="primary">folP</name>
    <name evidence="15" type="ORF">CR194_19790</name>
</gene>
<evidence type="ECO:0000313" key="15">
    <source>
        <dbReference type="EMBL" id="PYZ91573.1"/>
    </source>
</evidence>
<evidence type="ECO:0000259" key="14">
    <source>
        <dbReference type="PROSITE" id="PS50972"/>
    </source>
</evidence>
<dbReference type="AlphaFoldDB" id="A0A323TG97"/>
<dbReference type="Pfam" id="PF00809">
    <property type="entry name" value="Pterin_bind"/>
    <property type="match status" value="1"/>
</dbReference>
<dbReference type="EMBL" id="PDOD01000007">
    <property type="protein sequence ID" value="PYZ91573.1"/>
    <property type="molecule type" value="Genomic_DNA"/>
</dbReference>
<dbReference type="RefSeq" id="WP_110612345.1">
    <property type="nucleotide sequence ID" value="NZ_PDOD01000007.1"/>
</dbReference>
<evidence type="ECO:0000313" key="16">
    <source>
        <dbReference type="Proteomes" id="UP000248214"/>
    </source>
</evidence>
<dbReference type="NCBIfam" id="TIGR01496">
    <property type="entry name" value="DHPS"/>
    <property type="match status" value="1"/>
</dbReference>
<comment type="catalytic activity">
    <reaction evidence="1">
        <text>(7,8-dihydropterin-6-yl)methyl diphosphate + 4-aminobenzoate = 7,8-dihydropteroate + diphosphate</text>
        <dbReference type="Rhea" id="RHEA:19949"/>
        <dbReference type="ChEBI" id="CHEBI:17836"/>
        <dbReference type="ChEBI" id="CHEBI:17839"/>
        <dbReference type="ChEBI" id="CHEBI:33019"/>
        <dbReference type="ChEBI" id="CHEBI:72950"/>
        <dbReference type="EC" id="2.5.1.15"/>
    </reaction>
</comment>
<comment type="cofactor">
    <cofactor evidence="2 13">
        <name>Mg(2+)</name>
        <dbReference type="ChEBI" id="CHEBI:18420"/>
    </cofactor>
</comment>
<dbReference type="FunFam" id="3.20.20.20:FF:000006">
    <property type="entry name" value="Dihydropteroate synthase"/>
    <property type="match status" value="1"/>
</dbReference>
<keyword evidence="8 13" id="KW-0479">Metal-binding</keyword>
<dbReference type="GO" id="GO:0046872">
    <property type="term" value="F:metal ion binding"/>
    <property type="evidence" value="ECO:0007669"/>
    <property type="project" value="UniProtKB-KW"/>
</dbReference>
<dbReference type="GO" id="GO:0046656">
    <property type="term" value="P:folic acid biosynthetic process"/>
    <property type="evidence" value="ECO:0007669"/>
    <property type="project" value="UniProtKB-KW"/>
</dbReference>
<comment type="pathway">
    <text evidence="3 13">Cofactor biosynthesis; tetrahydrofolate biosynthesis; 7,8-dihydrofolate from 2-amino-4-hydroxy-6-hydroxymethyl-7,8-dihydropteridine diphosphate and 4-aminobenzoate: step 1/2.</text>
</comment>
<keyword evidence="16" id="KW-1185">Reference proteome</keyword>
<evidence type="ECO:0000256" key="10">
    <source>
        <dbReference type="ARBA" id="ARBA00022909"/>
    </source>
</evidence>
<dbReference type="InterPro" id="IPR000489">
    <property type="entry name" value="Pterin-binding_dom"/>
</dbReference>
<evidence type="ECO:0000256" key="13">
    <source>
        <dbReference type="RuleBase" id="RU361205"/>
    </source>
</evidence>
<dbReference type="SUPFAM" id="SSF51717">
    <property type="entry name" value="Dihydropteroate synthetase-like"/>
    <property type="match status" value="1"/>
</dbReference>
<dbReference type="InterPro" id="IPR011005">
    <property type="entry name" value="Dihydropteroate_synth-like_sf"/>
</dbReference>
<dbReference type="Gene3D" id="3.20.20.20">
    <property type="entry name" value="Dihydropteroate synthase-like"/>
    <property type="match status" value="1"/>
</dbReference>
<evidence type="ECO:0000256" key="3">
    <source>
        <dbReference type="ARBA" id="ARBA00004763"/>
    </source>
</evidence>
<dbReference type="PANTHER" id="PTHR20941:SF1">
    <property type="entry name" value="FOLIC ACID SYNTHESIS PROTEIN FOL1"/>
    <property type="match status" value="1"/>
</dbReference>
<evidence type="ECO:0000256" key="2">
    <source>
        <dbReference type="ARBA" id="ARBA00001946"/>
    </source>
</evidence>
<evidence type="ECO:0000256" key="6">
    <source>
        <dbReference type="ARBA" id="ARBA00016919"/>
    </source>
</evidence>
<dbReference type="PROSITE" id="PS50972">
    <property type="entry name" value="PTERIN_BINDING"/>
    <property type="match status" value="1"/>
</dbReference>
<name>A0A323TG97_9BACI</name>
<dbReference type="PROSITE" id="PS00793">
    <property type="entry name" value="DHPS_2"/>
    <property type="match status" value="1"/>
</dbReference>
<accession>A0A323TG97</accession>
<dbReference type="CDD" id="cd00739">
    <property type="entry name" value="DHPS"/>
    <property type="match status" value="1"/>
</dbReference>
<reference evidence="15 16" key="1">
    <citation type="submission" date="2017-10" db="EMBL/GenBank/DDBJ databases">
        <title>Bacillus sp. nov., a halophilic bacterium isolated from a Keqin Lake.</title>
        <authorList>
            <person name="Wang H."/>
        </authorList>
    </citation>
    <scope>NUCLEOTIDE SEQUENCE [LARGE SCALE GENOMIC DNA]</scope>
    <source>
        <strain evidence="15 16">KQ-12</strain>
    </source>
</reference>
<dbReference type="PANTHER" id="PTHR20941">
    <property type="entry name" value="FOLATE SYNTHESIS PROTEINS"/>
    <property type="match status" value="1"/>
</dbReference>
<evidence type="ECO:0000256" key="7">
    <source>
        <dbReference type="ARBA" id="ARBA00022679"/>
    </source>
</evidence>
<dbReference type="GO" id="GO:0005829">
    <property type="term" value="C:cytosol"/>
    <property type="evidence" value="ECO:0007669"/>
    <property type="project" value="TreeGrafter"/>
</dbReference>
<comment type="caution">
    <text evidence="15">The sequence shown here is derived from an EMBL/GenBank/DDBJ whole genome shotgun (WGS) entry which is preliminary data.</text>
</comment>
<evidence type="ECO:0000256" key="5">
    <source>
        <dbReference type="ARBA" id="ARBA00012458"/>
    </source>
</evidence>
<dbReference type="GO" id="GO:0004156">
    <property type="term" value="F:dihydropteroate synthase activity"/>
    <property type="evidence" value="ECO:0007669"/>
    <property type="project" value="UniProtKB-EC"/>
</dbReference>
<dbReference type="InterPro" id="IPR006390">
    <property type="entry name" value="DHP_synth_dom"/>
</dbReference>
<keyword evidence="10 13" id="KW-0289">Folate biosynthesis</keyword>
<dbReference type="GO" id="GO:0046654">
    <property type="term" value="P:tetrahydrofolate biosynthetic process"/>
    <property type="evidence" value="ECO:0007669"/>
    <property type="project" value="UniProtKB-UniPathway"/>
</dbReference>
<dbReference type="OrthoDB" id="9811744at2"/>